<dbReference type="PANTHER" id="PTHR46896">
    <property type="entry name" value="SENTRIN-SPECIFIC PROTEASE"/>
    <property type="match status" value="1"/>
</dbReference>
<evidence type="ECO:0000256" key="1">
    <source>
        <dbReference type="ARBA" id="ARBA00005234"/>
    </source>
</evidence>
<proteinExistence type="inferred from homology"/>
<feature type="compositionally biased region" description="Polar residues" evidence="6">
    <location>
        <begin position="465"/>
        <end position="481"/>
    </location>
</feature>
<dbReference type="OrthoDB" id="442460at2759"/>
<feature type="domain" description="Ubiquitin-like protease family profile" evidence="7">
    <location>
        <begin position="74"/>
        <end position="395"/>
    </location>
</feature>
<evidence type="ECO:0000256" key="4">
    <source>
        <dbReference type="ARBA" id="ARBA00022786"/>
    </source>
</evidence>
<dbReference type="GO" id="GO:0016926">
    <property type="term" value="P:protein desumoylation"/>
    <property type="evidence" value="ECO:0007669"/>
    <property type="project" value="TreeGrafter"/>
</dbReference>
<evidence type="ECO:0000256" key="3">
    <source>
        <dbReference type="ARBA" id="ARBA00022670"/>
    </source>
</evidence>
<dbReference type="PANTHER" id="PTHR46896:SF3">
    <property type="entry name" value="FI06413P-RELATED"/>
    <property type="match status" value="1"/>
</dbReference>
<dbReference type="InterPro" id="IPR038765">
    <property type="entry name" value="Papain-like_cys_pep_sf"/>
</dbReference>
<organism evidence="8 9">
    <name type="scientific">Patellaria atrata CBS 101060</name>
    <dbReference type="NCBI Taxonomy" id="1346257"/>
    <lineage>
        <taxon>Eukaryota</taxon>
        <taxon>Fungi</taxon>
        <taxon>Dikarya</taxon>
        <taxon>Ascomycota</taxon>
        <taxon>Pezizomycotina</taxon>
        <taxon>Dothideomycetes</taxon>
        <taxon>Dothideomycetes incertae sedis</taxon>
        <taxon>Patellariales</taxon>
        <taxon>Patellariaceae</taxon>
        <taxon>Patellaria</taxon>
    </lineage>
</organism>
<feature type="region of interest" description="Disordered" evidence="6">
    <location>
        <begin position="186"/>
        <end position="265"/>
    </location>
</feature>
<dbReference type="GO" id="GO:0005634">
    <property type="term" value="C:nucleus"/>
    <property type="evidence" value="ECO:0007669"/>
    <property type="project" value="TreeGrafter"/>
</dbReference>
<keyword evidence="3" id="KW-0645">Protease</keyword>
<evidence type="ECO:0000256" key="2">
    <source>
        <dbReference type="ARBA" id="ARBA00022553"/>
    </source>
</evidence>
<feature type="region of interest" description="Disordered" evidence="6">
    <location>
        <begin position="304"/>
        <end position="325"/>
    </location>
</feature>
<dbReference type="GO" id="GO:0005737">
    <property type="term" value="C:cytoplasm"/>
    <property type="evidence" value="ECO:0007669"/>
    <property type="project" value="TreeGrafter"/>
</dbReference>
<comment type="caution">
    <text evidence="8">The sequence shown here is derived from an EMBL/GenBank/DDBJ whole genome shotgun (WGS) entry which is preliminary data.</text>
</comment>
<accession>A0A9P4SEQ0</accession>
<dbReference type="PROSITE" id="PS50600">
    <property type="entry name" value="ULP_PROTEASE"/>
    <property type="match status" value="1"/>
</dbReference>
<dbReference type="Proteomes" id="UP000799429">
    <property type="component" value="Unassembled WGS sequence"/>
</dbReference>
<dbReference type="InterPro" id="IPR003653">
    <property type="entry name" value="Peptidase_C48_C"/>
</dbReference>
<evidence type="ECO:0000259" key="7">
    <source>
        <dbReference type="PROSITE" id="PS50600"/>
    </source>
</evidence>
<name>A0A9P4SEQ0_9PEZI</name>
<dbReference type="EMBL" id="MU006091">
    <property type="protein sequence ID" value="KAF2841180.1"/>
    <property type="molecule type" value="Genomic_DNA"/>
</dbReference>
<keyword evidence="9" id="KW-1185">Reference proteome</keyword>
<dbReference type="AlphaFoldDB" id="A0A9P4SEQ0"/>
<feature type="compositionally biased region" description="Polar residues" evidence="6">
    <location>
        <begin position="230"/>
        <end position="256"/>
    </location>
</feature>
<dbReference type="SUPFAM" id="SSF54001">
    <property type="entry name" value="Cysteine proteinases"/>
    <property type="match status" value="1"/>
</dbReference>
<evidence type="ECO:0000313" key="8">
    <source>
        <dbReference type="EMBL" id="KAF2841180.1"/>
    </source>
</evidence>
<dbReference type="InterPro" id="IPR051947">
    <property type="entry name" value="Sentrin-specific_protease"/>
</dbReference>
<sequence>MNHHTQQDEQIKYDHEEAPLRKHNTRLGNRSQRQRYCSSPVPEIPEIERYSVTHGLGDRWEQPVVYPASGRNRSTVNFDDLLRLDDGEFLNDNIVEFYIRYLVEQNPSTAPNVYFFSTFFYNSLNSNPKGKGGVNYASVKKWTAKDDIFSYDFVIVPVNEDAHWYMAMICNLTNLDRKFKSEDSLEDSCSTTGKTNHPTSIVEESKRDSSPQVIINTRDTTRDSPDLRNRYSQLSLTEVSLADTTNSVDEPQQSKPSEFEKSPDNVDLLDVDTIGRLRNTSVFEAGLNEDMEILGKSEALRSRDKSNVINKGTKRRPPGKRNDPNEPIILLLDSLGAPHAKTAKNLKEYVVLEGQDKRGMEIDTGQLPSMNAQHIPLQDNYCDCGLFLLGYVKKFLKDPREFVTKIIGRHTFSPEEWPDMNPKRMRGEIRDLLFKIEKQQSDQRKVDKQARRSAKKQKVAEQAGNMETGSATEEIQSPKRQSVNRDIELNTPVTGDPKALSGNSHPASPQKTTVLFQSETIR</sequence>
<keyword evidence="2" id="KW-0597">Phosphoprotein</keyword>
<comment type="similarity">
    <text evidence="1">Belongs to the peptidase C48 family.</text>
</comment>
<feature type="compositionally biased region" description="Basic and acidic residues" evidence="6">
    <location>
        <begin position="219"/>
        <end position="229"/>
    </location>
</feature>
<evidence type="ECO:0000313" key="9">
    <source>
        <dbReference type="Proteomes" id="UP000799429"/>
    </source>
</evidence>
<keyword evidence="5" id="KW-0378">Hydrolase</keyword>
<evidence type="ECO:0000256" key="5">
    <source>
        <dbReference type="ARBA" id="ARBA00022801"/>
    </source>
</evidence>
<dbReference type="GO" id="GO:0070139">
    <property type="term" value="F:SUMO-specific endopeptidase activity"/>
    <property type="evidence" value="ECO:0007669"/>
    <property type="project" value="TreeGrafter"/>
</dbReference>
<feature type="compositionally biased region" description="Basic and acidic residues" evidence="6">
    <location>
        <begin position="440"/>
        <end position="450"/>
    </location>
</feature>
<dbReference type="Pfam" id="PF02902">
    <property type="entry name" value="Peptidase_C48"/>
    <property type="match status" value="2"/>
</dbReference>
<reference evidence="8" key="1">
    <citation type="journal article" date="2020" name="Stud. Mycol.">
        <title>101 Dothideomycetes genomes: a test case for predicting lifestyles and emergence of pathogens.</title>
        <authorList>
            <person name="Haridas S."/>
            <person name="Albert R."/>
            <person name="Binder M."/>
            <person name="Bloem J."/>
            <person name="Labutti K."/>
            <person name="Salamov A."/>
            <person name="Andreopoulos B."/>
            <person name="Baker S."/>
            <person name="Barry K."/>
            <person name="Bills G."/>
            <person name="Bluhm B."/>
            <person name="Cannon C."/>
            <person name="Castanera R."/>
            <person name="Culley D."/>
            <person name="Daum C."/>
            <person name="Ezra D."/>
            <person name="Gonzalez J."/>
            <person name="Henrissat B."/>
            <person name="Kuo A."/>
            <person name="Liang C."/>
            <person name="Lipzen A."/>
            <person name="Lutzoni F."/>
            <person name="Magnuson J."/>
            <person name="Mondo S."/>
            <person name="Nolan M."/>
            <person name="Ohm R."/>
            <person name="Pangilinan J."/>
            <person name="Park H.-J."/>
            <person name="Ramirez L."/>
            <person name="Alfaro M."/>
            <person name="Sun H."/>
            <person name="Tritt A."/>
            <person name="Yoshinaga Y."/>
            <person name="Zwiers L.-H."/>
            <person name="Turgeon B."/>
            <person name="Goodwin S."/>
            <person name="Spatafora J."/>
            <person name="Crous P."/>
            <person name="Grigoriev I."/>
        </authorList>
    </citation>
    <scope>NUCLEOTIDE SEQUENCE</scope>
    <source>
        <strain evidence="8">CBS 101060</strain>
    </source>
</reference>
<dbReference type="Gene3D" id="3.40.395.10">
    <property type="entry name" value="Adenoviral Proteinase, Chain A"/>
    <property type="match status" value="1"/>
</dbReference>
<feature type="region of interest" description="Disordered" evidence="6">
    <location>
        <begin position="440"/>
        <end position="522"/>
    </location>
</feature>
<evidence type="ECO:0000256" key="6">
    <source>
        <dbReference type="SAM" id="MobiDB-lite"/>
    </source>
</evidence>
<gene>
    <name evidence="8" type="ORF">M501DRAFT_530060</name>
</gene>
<feature type="compositionally biased region" description="Polar residues" evidence="6">
    <location>
        <begin position="501"/>
        <end position="522"/>
    </location>
</feature>
<keyword evidence="4" id="KW-0833">Ubl conjugation pathway</keyword>
<protein>
    <submittedName>
        <fullName evidence="8">Cysteine proteinase</fullName>
    </submittedName>
</protein>
<feature type="compositionally biased region" description="Polar residues" evidence="6">
    <location>
        <begin position="187"/>
        <end position="199"/>
    </location>
</feature>
<dbReference type="GO" id="GO:0006508">
    <property type="term" value="P:proteolysis"/>
    <property type="evidence" value="ECO:0007669"/>
    <property type="project" value="UniProtKB-KW"/>
</dbReference>
<dbReference type="Gene3D" id="1.10.418.20">
    <property type="match status" value="1"/>
</dbReference>